<sequence>MHSYFTSVKVGFWSLKHYVDWIIKNESELPLWETCLADFYGSSEFIVNHRSLPRLDRVVAEKILKAKELPETKELIEDLRIPYERAYDGKYGKSIYKAVHVQQEENIFVSASKKMRTKKEKVQGEECVSKNENCLLISEESEFFPNDYNKENIDDEDEFDVMDKNLYTERKWKLESGRFVEDVLYELGMKCRYYNLVHSFILDPTDEFIKNAFKEKELSEIINKENGNDPLEIDDEILEYINTFAKDSTKEIRIALNTPHRRLGSNYNPQNDFVYEHVRTTVSDWVRLLEMQPNPLALDMPEAWYRINVWRSIDIAFSDTPYTYVVGGEKAGLASSERKNRHRTLSNTELIQRKAIGKKGDAYIRTIGSTSTDWGASEAGHKWEGTSGTKLIKELGLTLPRTLKDILIHLAGKIHFAEEKLRKLNIVGFAHAGAVLIRTNLDCPAGYTCRYTKGDPLEVYADANNFSKSLDVLIEIICGKLLILKTMKVINGGMDSQNNIARWKQRVKSESSDVSITIPDVHPSPKKWRMVQVPSSKKKKISSRSHPLNDSQKTNALEESVLAMPAQQSPKNTCIIYIEIQYLSEDILREEPDFSSIKSLFSHIHSKKEKPSG</sequence>
<organism evidence="2 3">
    <name type="scientific">Cetraspora pellucida</name>
    <dbReference type="NCBI Taxonomy" id="1433469"/>
    <lineage>
        <taxon>Eukaryota</taxon>
        <taxon>Fungi</taxon>
        <taxon>Fungi incertae sedis</taxon>
        <taxon>Mucoromycota</taxon>
        <taxon>Glomeromycotina</taxon>
        <taxon>Glomeromycetes</taxon>
        <taxon>Diversisporales</taxon>
        <taxon>Gigasporaceae</taxon>
        <taxon>Cetraspora</taxon>
    </lineage>
</organism>
<name>A0A9N9E4U6_9GLOM</name>
<comment type="caution">
    <text evidence="2">The sequence shown here is derived from an EMBL/GenBank/DDBJ whole genome shotgun (WGS) entry which is preliminary data.</text>
</comment>
<dbReference type="EMBL" id="CAJVQA010007720">
    <property type="protein sequence ID" value="CAG8660823.1"/>
    <property type="molecule type" value="Genomic_DNA"/>
</dbReference>
<accession>A0A9N9E4U6</accession>
<keyword evidence="3" id="KW-1185">Reference proteome</keyword>
<reference evidence="2" key="1">
    <citation type="submission" date="2021-06" db="EMBL/GenBank/DDBJ databases">
        <authorList>
            <person name="Kallberg Y."/>
            <person name="Tangrot J."/>
            <person name="Rosling A."/>
        </authorList>
    </citation>
    <scope>NUCLEOTIDE SEQUENCE</scope>
    <source>
        <strain evidence="2">FL966</strain>
    </source>
</reference>
<feature type="region of interest" description="Disordered" evidence="1">
    <location>
        <begin position="532"/>
        <end position="552"/>
    </location>
</feature>
<dbReference type="OrthoDB" id="2397721at2759"/>
<dbReference type="AlphaFoldDB" id="A0A9N9E4U6"/>
<evidence type="ECO:0000256" key="1">
    <source>
        <dbReference type="SAM" id="MobiDB-lite"/>
    </source>
</evidence>
<dbReference type="Proteomes" id="UP000789759">
    <property type="component" value="Unassembled WGS sequence"/>
</dbReference>
<evidence type="ECO:0000313" key="3">
    <source>
        <dbReference type="Proteomes" id="UP000789759"/>
    </source>
</evidence>
<evidence type="ECO:0000313" key="2">
    <source>
        <dbReference type="EMBL" id="CAG8660823.1"/>
    </source>
</evidence>
<gene>
    <name evidence="2" type="ORF">CPELLU_LOCUS9793</name>
</gene>
<protein>
    <submittedName>
        <fullName evidence="2">15287_t:CDS:1</fullName>
    </submittedName>
</protein>
<proteinExistence type="predicted"/>